<feature type="domain" description="OB" evidence="7">
    <location>
        <begin position="19"/>
        <end position="102"/>
    </location>
</feature>
<dbReference type="SUPFAM" id="SSF55681">
    <property type="entry name" value="Class II aaRS and biotin synthetases"/>
    <property type="match status" value="1"/>
</dbReference>
<dbReference type="InterPro" id="IPR045864">
    <property type="entry name" value="aa-tRNA-synth_II/BPL/LPL"/>
</dbReference>
<name>A0A382UHY9_9ZZZZ</name>
<keyword evidence="3" id="KW-0067">ATP-binding</keyword>
<dbReference type="GO" id="GO:0005524">
    <property type="term" value="F:ATP binding"/>
    <property type="evidence" value="ECO:0007669"/>
    <property type="project" value="UniProtKB-KW"/>
</dbReference>
<keyword evidence="1" id="KW-0436">Ligase</keyword>
<dbReference type="GO" id="GO:0006422">
    <property type="term" value="P:aspartyl-tRNA aminoacylation"/>
    <property type="evidence" value="ECO:0007669"/>
    <property type="project" value="TreeGrafter"/>
</dbReference>
<keyword evidence="4" id="KW-0648">Protein biosynthesis</keyword>
<dbReference type="GO" id="GO:0004815">
    <property type="term" value="F:aspartate-tRNA ligase activity"/>
    <property type="evidence" value="ECO:0007669"/>
    <property type="project" value="TreeGrafter"/>
</dbReference>
<evidence type="ECO:0000313" key="8">
    <source>
        <dbReference type="EMBL" id="SVD33904.1"/>
    </source>
</evidence>
<evidence type="ECO:0008006" key="9">
    <source>
        <dbReference type="Google" id="ProtNLM"/>
    </source>
</evidence>
<dbReference type="Gene3D" id="3.30.930.10">
    <property type="entry name" value="Bira Bifunctional Protein, Domain 2"/>
    <property type="match status" value="1"/>
</dbReference>
<dbReference type="Pfam" id="PF01336">
    <property type="entry name" value="tRNA_anti-codon"/>
    <property type="match status" value="1"/>
</dbReference>
<feature type="domain" description="Aminoacyl-tRNA synthetase class II (D/K/N)" evidence="6">
    <location>
        <begin position="125"/>
        <end position="187"/>
    </location>
</feature>
<reference evidence="8" key="1">
    <citation type="submission" date="2018-05" db="EMBL/GenBank/DDBJ databases">
        <authorList>
            <person name="Lanie J.A."/>
            <person name="Ng W.-L."/>
            <person name="Kazmierczak K.M."/>
            <person name="Andrzejewski T.M."/>
            <person name="Davidsen T.M."/>
            <person name="Wayne K.J."/>
            <person name="Tettelin H."/>
            <person name="Glass J.I."/>
            <person name="Rusch D."/>
            <person name="Podicherti R."/>
            <person name="Tsui H.-C.T."/>
            <person name="Winkler M.E."/>
        </authorList>
    </citation>
    <scope>NUCLEOTIDE SEQUENCE</scope>
</reference>
<dbReference type="InterPro" id="IPR012340">
    <property type="entry name" value="NA-bd_OB-fold"/>
</dbReference>
<organism evidence="8">
    <name type="scientific">marine metagenome</name>
    <dbReference type="NCBI Taxonomy" id="408172"/>
    <lineage>
        <taxon>unclassified sequences</taxon>
        <taxon>metagenomes</taxon>
        <taxon>ecological metagenomes</taxon>
    </lineage>
</organism>
<dbReference type="InterPro" id="IPR047089">
    <property type="entry name" value="Asp-tRNA-ligase_1_N"/>
</dbReference>
<evidence type="ECO:0000256" key="4">
    <source>
        <dbReference type="ARBA" id="ARBA00022917"/>
    </source>
</evidence>
<evidence type="ECO:0000256" key="3">
    <source>
        <dbReference type="ARBA" id="ARBA00022840"/>
    </source>
</evidence>
<dbReference type="Gene3D" id="2.40.50.140">
    <property type="entry name" value="Nucleic acid-binding proteins"/>
    <property type="match status" value="1"/>
</dbReference>
<dbReference type="CDD" id="cd04317">
    <property type="entry name" value="EcAspRS_like_N"/>
    <property type="match status" value="1"/>
</dbReference>
<gene>
    <name evidence="8" type="ORF">METZ01_LOCUS386758</name>
</gene>
<dbReference type="InterPro" id="IPR004365">
    <property type="entry name" value="NA-bd_OB_tRNA"/>
</dbReference>
<proteinExistence type="predicted"/>
<dbReference type="SUPFAM" id="SSF50249">
    <property type="entry name" value="Nucleic acid-binding proteins"/>
    <property type="match status" value="1"/>
</dbReference>
<evidence type="ECO:0000256" key="2">
    <source>
        <dbReference type="ARBA" id="ARBA00022741"/>
    </source>
</evidence>
<dbReference type="PANTHER" id="PTHR22594">
    <property type="entry name" value="ASPARTYL/LYSYL-TRNA SYNTHETASE"/>
    <property type="match status" value="1"/>
</dbReference>
<accession>A0A382UHY9</accession>
<sequence length="187" mass="21341">MKRTHHCNELRLEHAGQEVTLSGWVHSCRDLGGVIFIDIRDREGRTQVVFDPQDTDPTLVDIVSKLHSESVISVSGKVRQRPDETENVKISTGKVEIVAMAMEVYNHSDVLPFQIDDPDAAAKVNEELRLQYRYLDLRRPEMAHNLRLRSKVATATRVFMEEEGFLEIETPTLFKSTPEGAREFLVP</sequence>
<evidence type="ECO:0000256" key="5">
    <source>
        <dbReference type="ARBA" id="ARBA00023146"/>
    </source>
</evidence>
<dbReference type="GO" id="GO:0003676">
    <property type="term" value="F:nucleic acid binding"/>
    <property type="evidence" value="ECO:0007669"/>
    <property type="project" value="InterPro"/>
</dbReference>
<dbReference type="AlphaFoldDB" id="A0A382UHY9"/>
<dbReference type="InterPro" id="IPR004364">
    <property type="entry name" value="Aa-tRNA-synt_II"/>
</dbReference>
<keyword evidence="5" id="KW-0030">Aminoacyl-tRNA synthetase</keyword>
<evidence type="ECO:0000259" key="7">
    <source>
        <dbReference type="Pfam" id="PF01336"/>
    </source>
</evidence>
<dbReference type="Pfam" id="PF00152">
    <property type="entry name" value="tRNA-synt_2"/>
    <property type="match status" value="1"/>
</dbReference>
<dbReference type="PANTHER" id="PTHR22594:SF5">
    <property type="entry name" value="ASPARTATE--TRNA LIGASE, MITOCHONDRIAL"/>
    <property type="match status" value="1"/>
</dbReference>
<dbReference type="EMBL" id="UINC01144415">
    <property type="protein sequence ID" value="SVD33904.1"/>
    <property type="molecule type" value="Genomic_DNA"/>
</dbReference>
<feature type="non-terminal residue" evidence="8">
    <location>
        <position position="187"/>
    </location>
</feature>
<evidence type="ECO:0000256" key="1">
    <source>
        <dbReference type="ARBA" id="ARBA00022598"/>
    </source>
</evidence>
<keyword evidence="2" id="KW-0547">Nucleotide-binding</keyword>
<evidence type="ECO:0000259" key="6">
    <source>
        <dbReference type="Pfam" id="PF00152"/>
    </source>
</evidence>
<protein>
    <recommendedName>
        <fullName evidence="9">OB domain-containing protein</fullName>
    </recommendedName>
</protein>